<evidence type="ECO:0000313" key="1">
    <source>
        <dbReference type="EMBL" id="PKB91695.1"/>
    </source>
</evidence>
<protein>
    <submittedName>
        <fullName evidence="1">Uncharacterized protein</fullName>
    </submittedName>
</protein>
<proteinExistence type="predicted"/>
<dbReference type="VEuPathDB" id="FungiDB:FUN_020559"/>
<organism evidence="1 2">
    <name type="scientific">Rhizophagus irregularis</name>
    <dbReference type="NCBI Taxonomy" id="588596"/>
    <lineage>
        <taxon>Eukaryota</taxon>
        <taxon>Fungi</taxon>
        <taxon>Fungi incertae sedis</taxon>
        <taxon>Mucoromycota</taxon>
        <taxon>Glomeromycotina</taxon>
        <taxon>Glomeromycetes</taxon>
        <taxon>Glomerales</taxon>
        <taxon>Glomeraceae</taxon>
        <taxon>Rhizophagus</taxon>
    </lineage>
</organism>
<accession>A0A2N0NAT6</accession>
<dbReference type="Proteomes" id="UP000232722">
    <property type="component" value="Unassembled WGS sequence"/>
</dbReference>
<dbReference type="AlphaFoldDB" id="A0A2N0NAT6"/>
<dbReference type="SUPFAM" id="SSF53098">
    <property type="entry name" value="Ribonuclease H-like"/>
    <property type="match status" value="1"/>
</dbReference>
<feature type="non-terminal residue" evidence="1">
    <location>
        <position position="127"/>
    </location>
</feature>
<name>A0A2N0NAT6_9GLOM</name>
<gene>
    <name evidence="1" type="ORF">RhiirA5_447949</name>
</gene>
<dbReference type="EMBL" id="LLXJ01014176">
    <property type="protein sequence ID" value="PKB91695.1"/>
    <property type="molecule type" value="Genomic_DNA"/>
</dbReference>
<reference evidence="1 2" key="1">
    <citation type="submission" date="2016-04" db="EMBL/GenBank/DDBJ databases">
        <title>Genome analyses suggest a sexual origin of heterokaryosis in a supposedly ancient asexual fungus.</title>
        <authorList>
            <person name="Ropars J."/>
            <person name="Sedzielewska K."/>
            <person name="Noel J."/>
            <person name="Charron P."/>
            <person name="Farinelli L."/>
            <person name="Marton T."/>
            <person name="Kruger M."/>
            <person name="Pelin A."/>
            <person name="Brachmann A."/>
            <person name="Corradi N."/>
        </authorList>
    </citation>
    <scope>NUCLEOTIDE SEQUENCE [LARGE SCALE GENOMIC DNA]</scope>
    <source>
        <strain evidence="1 2">A5</strain>
    </source>
</reference>
<comment type="caution">
    <text evidence="1">The sequence shown here is derived from an EMBL/GenBank/DDBJ whole genome shotgun (WGS) entry which is preliminary data.</text>
</comment>
<dbReference type="InterPro" id="IPR012337">
    <property type="entry name" value="RNaseH-like_sf"/>
</dbReference>
<feature type="non-terminal residue" evidence="1">
    <location>
        <position position="1"/>
    </location>
</feature>
<dbReference type="VEuPathDB" id="FungiDB:RhiirA1_404732"/>
<reference evidence="1 2" key="2">
    <citation type="submission" date="2017-09" db="EMBL/GenBank/DDBJ databases">
        <title>Extensive intraspecific genome diversity in a model arbuscular mycorrhizal fungus.</title>
        <authorList>
            <person name="Chen E.C."/>
            <person name="Morin E."/>
            <person name="Beaudet D."/>
            <person name="Noel J."/>
            <person name="Ndikumana S."/>
            <person name="Charron P."/>
            <person name="St-Onge C."/>
            <person name="Giorgi J."/>
            <person name="Grigoriev I.V."/>
            <person name="Roux C."/>
            <person name="Martin F.M."/>
            <person name="Corradi N."/>
        </authorList>
    </citation>
    <scope>NUCLEOTIDE SEQUENCE [LARGE SCALE GENOMIC DNA]</scope>
    <source>
        <strain evidence="1 2">A5</strain>
    </source>
</reference>
<evidence type="ECO:0000313" key="2">
    <source>
        <dbReference type="Proteomes" id="UP000232722"/>
    </source>
</evidence>
<sequence>SGAILREEIKKELIVGGGLKSSVKTRWSTAWDCCSSVLRLETVFKNMLIDNSKAMNQSLRILVNNRNFWSNVEALANILEPAKNAVKSVECKNTTMADVFFALIQMAISIKALPTETSEELKEFRQK</sequence>